<accession>A0ABS1SK44</accession>
<evidence type="ECO:0000313" key="1">
    <source>
        <dbReference type="EMBL" id="MBL3679859.1"/>
    </source>
</evidence>
<organism evidence="1 2">
    <name type="scientific">Leucobacter chromiireducens subsp. solipictus</name>
    <dbReference type="NCBI Taxonomy" id="398235"/>
    <lineage>
        <taxon>Bacteria</taxon>
        <taxon>Bacillati</taxon>
        <taxon>Actinomycetota</taxon>
        <taxon>Actinomycetes</taxon>
        <taxon>Micrococcales</taxon>
        <taxon>Microbacteriaceae</taxon>
        <taxon>Leucobacter</taxon>
    </lineage>
</organism>
<proteinExistence type="predicted"/>
<reference evidence="1 2" key="1">
    <citation type="submission" date="2018-09" db="EMBL/GenBank/DDBJ databases">
        <title>Comparative genomics of Leucobacter spp.</title>
        <authorList>
            <person name="Reis A.C."/>
            <person name="Kolvenbach B.A."/>
            <person name="Corvini P.F.X."/>
            <person name="Nunes O.C."/>
        </authorList>
    </citation>
    <scope>NUCLEOTIDE SEQUENCE [LARGE SCALE GENOMIC DNA]</scope>
    <source>
        <strain evidence="1 2">TAN 31504</strain>
    </source>
</reference>
<protein>
    <submittedName>
        <fullName evidence="1">Uncharacterized protein</fullName>
    </submittedName>
</protein>
<comment type="caution">
    <text evidence="1">The sequence shown here is derived from an EMBL/GenBank/DDBJ whole genome shotgun (WGS) entry which is preliminary data.</text>
</comment>
<dbReference type="Proteomes" id="UP001645859">
    <property type="component" value="Unassembled WGS sequence"/>
</dbReference>
<gene>
    <name evidence="1" type="ORF">D3230_11265</name>
</gene>
<sequence length="99" mass="11156">MTHTLRIAPDAAQRSDALRTPYHALGDAAEMRVPEWAQHRSVYRTSGRTLYLVETDSLGEARQDLERLDRSGWDVRVDRAPAGKLSRIALTRRDLAQAA</sequence>
<dbReference type="EMBL" id="QYAC01000005">
    <property type="protein sequence ID" value="MBL3679859.1"/>
    <property type="molecule type" value="Genomic_DNA"/>
</dbReference>
<keyword evidence="2" id="KW-1185">Reference proteome</keyword>
<evidence type="ECO:0000313" key="2">
    <source>
        <dbReference type="Proteomes" id="UP001645859"/>
    </source>
</evidence>
<dbReference type="RefSeq" id="WP_202345124.1">
    <property type="nucleotide sequence ID" value="NZ_BAAAPI010000003.1"/>
</dbReference>
<name>A0ABS1SK44_9MICO</name>